<name>A0ACC0YDC5_9ROSI</name>
<dbReference type="Proteomes" id="UP001163603">
    <property type="component" value="Chromosome 7"/>
</dbReference>
<reference evidence="2" key="1">
    <citation type="journal article" date="2023" name="G3 (Bethesda)">
        <title>Genome assembly and association tests identify interacting loci associated with vigor, precocity, and sex in interspecific pistachio rootstocks.</title>
        <authorList>
            <person name="Palmer W."/>
            <person name="Jacygrad E."/>
            <person name="Sagayaradj S."/>
            <person name="Cavanaugh K."/>
            <person name="Han R."/>
            <person name="Bertier L."/>
            <person name="Beede B."/>
            <person name="Kafkas S."/>
            <person name="Golino D."/>
            <person name="Preece J."/>
            <person name="Michelmore R."/>
        </authorList>
    </citation>
    <scope>NUCLEOTIDE SEQUENCE [LARGE SCALE GENOMIC DNA]</scope>
</reference>
<evidence type="ECO:0000313" key="2">
    <source>
        <dbReference type="Proteomes" id="UP001163603"/>
    </source>
</evidence>
<evidence type="ECO:0000313" key="1">
    <source>
        <dbReference type="EMBL" id="KAJ0034225.1"/>
    </source>
</evidence>
<keyword evidence="2" id="KW-1185">Reference proteome</keyword>
<protein>
    <submittedName>
        <fullName evidence="1">Uncharacterized protein</fullName>
    </submittedName>
</protein>
<organism evidence="1 2">
    <name type="scientific">Pistacia integerrima</name>
    <dbReference type="NCBI Taxonomy" id="434235"/>
    <lineage>
        <taxon>Eukaryota</taxon>
        <taxon>Viridiplantae</taxon>
        <taxon>Streptophyta</taxon>
        <taxon>Embryophyta</taxon>
        <taxon>Tracheophyta</taxon>
        <taxon>Spermatophyta</taxon>
        <taxon>Magnoliopsida</taxon>
        <taxon>eudicotyledons</taxon>
        <taxon>Gunneridae</taxon>
        <taxon>Pentapetalae</taxon>
        <taxon>rosids</taxon>
        <taxon>malvids</taxon>
        <taxon>Sapindales</taxon>
        <taxon>Anacardiaceae</taxon>
        <taxon>Pistacia</taxon>
    </lineage>
</organism>
<proteinExistence type="predicted"/>
<dbReference type="EMBL" id="CM047742">
    <property type="protein sequence ID" value="KAJ0034225.1"/>
    <property type="molecule type" value="Genomic_DNA"/>
</dbReference>
<gene>
    <name evidence="1" type="ORF">Pint_26232</name>
</gene>
<accession>A0ACC0YDC5</accession>
<sequence>MPGLTAYVGLFEICSPKPGEYVFISAAFGAVGQLVELLKTRFGFDDAFNYKDEAGLYTTLKRLV</sequence>
<comment type="caution">
    <text evidence="1">The sequence shown here is derived from an EMBL/GenBank/DDBJ whole genome shotgun (WGS) entry which is preliminary data.</text>
</comment>